<accession>A0ACC4DFM2</accession>
<proteinExistence type="predicted"/>
<dbReference type="EMBL" id="JBGNUJ010000011">
    <property type="protein sequence ID" value="KAL3954113.1"/>
    <property type="molecule type" value="Genomic_DNA"/>
</dbReference>
<comment type="caution">
    <text evidence="1">The sequence shown here is derived from an EMBL/GenBank/DDBJ whole genome shotgun (WGS) entry which is preliminary data.</text>
</comment>
<dbReference type="Proteomes" id="UP001638806">
    <property type="component" value="Unassembled WGS sequence"/>
</dbReference>
<gene>
    <name evidence="1" type="ORF">ACCO45_012069</name>
</gene>
<name>A0ACC4DFM2_PURLI</name>
<reference evidence="1" key="1">
    <citation type="submission" date="2024-12" db="EMBL/GenBank/DDBJ databases">
        <title>Comparative genomics and development of molecular markers within Purpureocillium lilacinum and among Purpureocillium species.</title>
        <authorList>
            <person name="Yeh Z.-Y."/>
            <person name="Ni N.-T."/>
            <person name="Lo P.-H."/>
            <person name="Mushyakhwo K."/>
            <person name="Lin C.-F."/>
            <person name="Nai Y.-S."/>
        </authorList>
    </citation>
    <scope>NUCLEOTIDE SEQUENCE</scope>
    <source>
        <strain evidence="1">NCHU-NPUST-175</strain>
    </source>
</reference>
<sequence>MAPTNSEARATSSGAAVHELGPVGCRRITIPTQPTDRPSDTQRTVLLALSRAQDTRRPPVLHMPRMWTTKLLSKRSVRASALSTATVATAAASAPNAPTTPFSDNSRASIAAVSELADSLDFMFEKINYEGKFSSDPPLRASSDLYSHTHQRNPGDLLQLHLERLSEEAAKYSNSRFVANDGEEWNCDSDTAQLVHAACQCSCLVYGPLARSDPDLVPVISRTPSVTGTTKAVSIWTLSSRKALIVSIRGTASATDHMVNMNADAVNATSALGLSRNLSAHKGFLHCAQALLPYLKQQIDRQLELDPSIEQVIFTGHSAGGSVASLLFLHFAHSNHFQDLMLVQAQLYPRALTLTGIAASRPILSLVTFGAAPTVAQDVTEATKALPNVGWMLSFVNEFDMVPRADQLYIRSIIDMYRARYGLTCCSAQPSRQGTDTAGQIVAPRVLRWALPLPCYQLVGDIILSRRAARVPVPHDGACEATAASFQPTQFYKVHPSDFCELVFCDIGVHKRRIYLERMGNLQAGSAPDMEAFSDSDTLYTMGSRATTQAGEASEVAKAQ</sequence>
<protein>
    <submittedName>
        <fullName evidence="1">Uncharacterized protein</fullName>
    </submittedName>
</protein>
<organism evidence="1 2">
    <name type="scientific">Purpureocillium lilacinum</name>
    <name type="common">Paecilomyces lilacinus</name>
    <dbReference type="NCBI Taxonomy" id="33203"/>
    <lineage>
        <taxon>Eukaryota</taxon>
        <taxon>Fungi</taxon>
        <taxon>Dikarya</taxon>
        <taxon>Ascomycota</taxon>
        <taxon>Pezizomycotina</taxon>
        <taxon>Sordariomycetes</taxon>
        <taxon>Hypocreomycetidae</taxon>
        <taxon>Hypocreales</taxon>
        <taxon>Ophiocordycipitaceae</taxon>
        <taxon>Purpureocillium</taxon>
    </lineage>
</organism>
<keyword evidence="2" id="KW-1185">Reference proteome</keyword>
<evidence type="ECO:0000313" key="2">
    <source>
        <dbReference type="Proteomes" id="UP001638806"/>
    </source>
</evidence>
<evidence type="ECO:0000313" key="1">
    <source>
        <dbReference type="EMBL" id="KAL3954113.1"/>
    </source>
</evidence>